<protein>
    <submittedName>
        <fullName evidence="8">AAA ATPase cdc48</fullName>
    </submittedName>
</protein>
<dbReference type="Gene3D" id="3.10.330.10">
    <property type="match status" value="1"/>
</dbReference>
<dbReference type="Pfam" id="PF17862">
    <property type="entry name" value="AAA_lid_3"/>
    <property type="match status" value="2"/>
</dbReference>
<dbReference type="FunFam" id="2.40.40.20:FF:000003">
    <property type="entry name" value="Transitional endoplasmic reticulum ATPase"/>
    <property type="match status" value="1"/>
</dbReference>
<reference evidence="8" key="1">
    <citation type="submission" date="2022-07" db="EMBL/GenBank/DDBJ databases">
        <title>Phylogenomic reconstructions and comparative analyses of Kickxellomycotina fungi.</title>
        <authorList>
            <person name="Reynolds N.K."/>
            <person name="Stajich J.E."/>
            <person name="Barry K."/>
            <person name="Grigoriev I.V."/>
            <person name="Crous P."/>
            <person name="Smith M.E."/>
        </authorList>
    </citation>
    <scope>NUCLEOTIDE SEQUENCE</scope>
    <source>
        <strain evidence="8">NBRC 100468</strain>
    </source>
</reference>
<evidence type="ECO:0000256" key="4">
    <source>
        <dbReference type="SAM" id="MobiDB-lite"/>
    </source>
</evidence>
<dbReference type="PROSITE" id="PS00674">
    <property type="entry name" value="AAA"/>
    <property type="match status" value="2"/>
</dbReference>
<dbReference type="EMBL" id="JANBPU010000072">
    <property type="protein sequence ID" value="KAJ1917403.1"/>
    <property type="molecule type" value="Genomic_DNA"/>
</dbReference>
<comment type="similarity">
    <text evidence="1">Belongs to the AAA ATPase family.</text>
</comment>
<keyword evidence="3" id="KW-0067">ATP-binding</keyword>
<dbReference type="AlphaFoldDB" id="A0A9W8A0N5"/>
<dbReference type="PANTHER" id="PTHR23077">
    <property type="entry name" value="AAA-FAMILY ATPASE"/>
    <property type="match status" value="1"/>
</dbReference>
<dbReference type="FunFam" id="1.10.8.60:FF:000004">
    <property type="entry name" value="Cell division control 48"/>
    <property type="match status" value="1"/>
</dbReference>
<feature type="domain" description="AAA+ ATPase" evidence="5">
    <location>
        <begin position="253"/>
        <end position="389"/>
    </location>
</feature>
<accession>A0A9W8A0N5</accession>
<dbReference type="GO" id="GO:0005829">
    <property type="term" value="C:cytosol"/>
    <property type="evidence" value="ECO:0007669"/>
    <property type="project" value="TreeGrafter"/>
</dbReference>
<dbReference type="PANTHER" id="PTHR23077:SF171">
    <property type="entry name" value="NUCLEAR VALOSIN-CONTAINING PROTEIN-LIKE"/>
    <property type="match status" value="1"/>
</dbReference>
<dbReference type="InterPro" id="IPR027417">
    <property type="entry name" value="P-loop_NTPase"/>
</dbReference>
<evidence type="ECO:0000256" key="2">
    <source>
        <dbReference type="ARBA" id="ARBA00022741"/>
    </source>
</evidence>
<evidence type="ECO:0000313" key="9">
    <source>
        <dbReference type="Proteomes" id="UP001150538"/>
    </source>
</evidence>
<feature type="domain" description="CDC48 N-terminal subdomain" evidence="7">
    <location>
        <begin position="36"/>
        <end position="120"/>
    </location>
</feature>
<dbReference type="GO" id="GO:0097352">
    <property type="term" value="P:autophagosome maturation"/>
    <property type="evidence" value="ECO:0007669"/>
    <property type="project" value="TreeGrafter"/>
</dbReference>
<feature type="region of interest" description="Disordered" evidence="4">
    <location>
        <begin position="795"/>
        <end position="839"/>
    </location>
</feature>
<dbReference type="InterPro" id="IPR005938">
    <property type="entry name" value="AAA_ATPase_CDC48"/>
</dbReference>
<dbReference type="Pfam" id="PF02933">
    <property type="entry name" value="CDC48_2"/>
    <property type="match status" value="1"/>
</dbReference>
<sequence length="839" mass="91695">MTSNTNPPKDAKPDLFNEADHDTATAILRRKAAPNKLIVDDIDGLDDNSVAVVSADTLETLGLFRGDMSLIKGKKRRHTIMAVINDDTVEGNKIRLNRVARKNLRVRLGDIVSLHSVPEIKNASYISVSPYSDTIEGLSGNLFETHLKDYFFETHRPISVGDSFLVRGAMRAVEFKVSVVEVEGAETDYAIVGPETQIDYEGDPVDREDEENNLNDIGYDDIGGCRKQMAQIREMVELPLRHPQLFKTVGVKPPRGVLMYGPPGTGKTLIARAVANETGAFFFLINGPEIMSKMAGESESNLRKAFEEAEKNSPAIIFIDEIDSIAPKREKTNGEVERRVVSQLLTLMDGLKARSNIIVMAATNRPNSIDPALRRFGRFDREVDIGIPDTIGRMEIMRIHTKNMKLADDVELQSIAQQTHGYVGADIAQLCSEAAMQQIREKMDLIDLEDDEIDAEVLDSLAVTNANFTHALGSTNPSALRETAVEVPTVTWDDIGGLENVKQELRETVQYPVQYADKFVKFGMSPSKGVLLYGPPGCGKTLLAKAIANECQANFISIKGPELLTMWFGESEANVRDVFDKARAAAPCVMFFDELDSVAKARGNSPGDSGATDRVLNQILTEMDGMNAKKNVFVMGATNRPDQIDSALLRPGRLDQLVYIPLPDKASRIAILKAALRKTPVSPNVDYDFIADHTKGFSGADINEICQRACKLAIRQAIEADAATEKNEDAMDEEVEAVDPVPELTRVHFELAMQNARRSVSDNDIRRYEMFAQNLQQSRGFGSFKFPKGSQQAAAAAAAGEAGNGAAANAGATDGATANNAAPAGGFGQMDDDDDDLYD</sequence>
<dbReference type="GO" id="GO:0005634">
    <property type="term" value="C:nucleus"/>
    <property type="evidence" value="ECO:0007669"/>
    <property type="project" value="TreeGrafter"/>
</dbReference>
<dbReference type="GO" id="GO:0051228">
    <property type="term" value="P:mitotic spindle disassembly"/>
    <property type="evidence" value="ECO:0007669"/>
    <property type="project" value="TreeGrafter"/>
</dbReference>
<dbReference type="Gene3D" id="3.40.50.300">
    <property type="entry name" value="P-loop containing nucleotide triphosphate hydrolases"/>
    <property type="match status" value="2"/>
</dbReference>
<dbReference type="GO" id="GO:0030970">
    <property type="term" value="P:retrograde protein transport, ER to cytosol"/>
    <property type="evidence" value="ECO:0007669"/>
    <property type="project" value="TreeGrafter"/>
</dbReference>
<dbReference type="FunFam" id="3.40.50.300:FF:000012">
    <property type="entry name" value="Transitional endoplasmic reticulum ATPase"/>
    <property type="match status" value="1"/>
</dbReference>
<dbReference type="Proteomes" id="UP001150538">
    <property type="component" value="Unassembled WGS sequence"/>
</dbReference>
<feature type="domain" description="CDC48" evidence="6">
    <location>
        <begin position="137"/>
        <end position="207"/>
    </location>
</feature>
<dbReference type="GO" id="GO:0071630">
    <property type="term" value="P:nuclear protein quality control by the ubiquitin-proteasome system"/>
    <property type="evidence" value="ECO:0007669"/>
    <property type="project" value="UniProtKB-ARBA"/>
</dbReference>
<evidence type="ECO:0000313" key="8">
    <source>
        <dbReference type="EMBL" id="KAJ1917403.1"/>
    </source>
</evidence>
<dbReference type="InterPro" id="IPR050168">
    <property type="entry name" value="AAA_ATPase_domain"/>
</dbReference>
<dbReference type="SMART" id="SM01073">
    <property type="entry name" value="CDC48_N"/>
    <property type="match status" value="1"/>
</dbReference>
<dbReference type="Gene3D" id="1.10.8.60">
    <property type="match status" value="1"/>
</dbReference>
<dbReference type="InterPro" id="IPR003338">
    <property type="entry name" value="CDC4_N-term_subdom"/>
</dbReference>
<comment type="caution">
    <text evidence="8">The sequence shown here is derived from an EMBL/GenBank/DDBJ whole genome shotgun (WGS) entry which is preliminary data.</text>
</comment>
<dbReference type="SUPFAM" id="SSF52540">
    <property type="entry name" value="P-loop containing nucleoside triphosphate hydrolases"/>
    <property type="match status" value="2"/>
</dbReference>
<dbReference type="GO" id="GO:0034098">
    <property type="term" value="C:VCP-NPL4-UFD1 AAA ATPase complex"/>
    <property type="evidence" value="ECO:0007669"/>
    <property type="project" value="TreeGrafter"/>
</dbReference>
<dbReference type="NCBIfam" id="TIGR01243">
    <property type="entry name" value="CDC48"/>
    <property type="match status" value="1"/>
</dbReference>
<keyword evidence="9" id="KW-1185">Reference proteome</keyword>
<dbReference type="InterPro" id="IPR003960">
    <property type="entry name" value="ATPase_AAA_CS"/>
</dbReference>
<dbReference type="Gene3D" id="6.10.20.150">
    <property type="match status" value="1"/>
</dbReference>
<dbReference type="Pfam" id="PF00004">
    <property type="entry name" value="AAA"/>
    <property type="match status" value="2"/>
</dbReference>
<dbReference type="GO" id="GO:0016887">
    <property type="term" value="F:ATP hydrolysis activity"/>
    <property type="evidence" value="ECO:0007669"/>
    <property type="project" value="InterPro"/>
</dbReference>
<dbReference type="InterPro" id="IPR041569">
    <property type="entry name" value="AAA_lid_3"/>
</dbReference>
<dbReference type="InterPro" id="IPR003959">
    <property type="entry name" value="ATPase_AAA_core"/>
</dbReference>
<dbReference type="GO" id="GO:0005741">
    <property type="term" value="C:mitochondrial outer membrane"/>
    <property type="evidence" value="ECO:0007669"/>
    <property type="project" value="UniProtKB-ARBA"/>
</dbReference>
<dbReference type="CDD" id="cd19528">
    <property type="entry name" value="RecA-like_CDC48_r2-like"/>
    <property type="match status" value="1"/>
</dbReference>
<dbReference type="OrthoDB" id="27435at2759"/>
<dbReference type="InterPro" id="IPR004201">
    <property type="entry name" value="Cdc48_dom2"/>
</dbReference>
<dbReference type="FunFam" id="3.10.330.10:FF:000001">
    <property type="entry name" value="Cell division control 48"/>
    <property type="match status" value="1"/>
</dbReference>
<evidence type="ECO:0000256" key="3">
    <source>
        <dbReference type="ARBA" id="ARBA00022840"/>
    </source>
</evidence>
<dbReference type="SMART" id="SM01072">
    <property type="entry name" value="CDC48_2"/>
    <property type="match status" value="1"/>
</dbReference>
<dbReference type="FunFam" id="3.40.50.300:FF:000048">
    <property type="entry name" value="Transitional endoplasmic reticulum ATPase"/>
    <property type="match status" value="1"/>
</dbReference>
<dbReference type="GO" id="GO:0005524">
    <property type="term" value="F:ATP binding"/>
    <property type="evidence" value="ECO:0007669"/>
    <property type="project" value="UniProtKB-KW"/>
</dbReference>
<dbReference type="GO" id="GO:0031593">
    <property type="term" value="F:polyubiquitin modification-dependent protein binding"/>
    <property type="evidence" value="ECO:0007669"/>
    <property type="project" value="TreeGrafter"/>
</dbReference>
<organism evidence="8 9">
    <name type="scientific">Mycoemilia scoparia</name>
    <dbReference type="NCBI Taxonomy" id="417184"/>
    <lineage>
        <taxon>Eukaryota</taxon>
        <taxon>Fungi</taxon>
        <taxon>Fungi incertae sedis</taxon>
        <taxon>Zoopagomycota</taxon>
        <taxon>Kickxellomycotina</taxon>
        <taxon>Kickxellomycetes</taxon>
        <taxon>Kickxellales</taxon>
        <taxon>Kickxellaceae</taxon>
        <taxon>Mycoemilia</taxon>
    </lineage>
</organism>
<dbReference type="CDD" id="cd19519">
    <property type="entry name" value="RecA-like_CDC48_r1-like"/>
    <property type="match status" value="1"/>
</dbReference>
<feature type="domain" description="AAA+ ATPase" evidence="5">
    <location>
        <begin position="526"/>
        <end position="664"/>
    </location>
</feature>
<dbReference type="SUPFAM" id="SSF54585">
    <property type="entry name" value="Cdc48 domain 2-like"/>
    <property type="match status" value="1"/>
</dbReference>
<evidence type="ECO:0000256" key="1">
    <source>
        <dbReference type="ARBA" id="ARBA00006914"/>
    </source>
</evidence>
<evidence type="ECO:0000259" key="7">
    <source>
        <dbReference type="SMART" id="SM01073"/>
    </source>
</evidence>
<gene>
    <name evidence="8" type="primary">CDC48_3</name>
    <name evidence="8" type="ORF">H4219_003214</name>
</gene>
<dbReference type="InterPro" id="IPR029067">
    <property type="entry name" value="CDC48_domain_2-like_sf"/>
</dbReference>
<dbReference type="SMART" id="SM00382">
    <property type="entry name" value="AAA"/>
    <property type="match status" value="2"/>
</dbReference>
<dbReference type="SUPFAM" id="SSF50692">
    <property type="entry name" value="ADC-like"/>
    <property type="match status" value="1"/>
</dbReference>
<evidence type="ECO:0000259" key="6">
    <source>
        <dbReference type="SMART" id="SM01072"/>
    </source>
</evidence>
<name>A0A9W8A0N5_9FUNG</name>
<proteinExistence type="inferred from homology"/>
<keyword evidence="2" id="KW-0547">Nucleotide-binding</keyword>
<dbReference type="Pfam" id="PF02359">
    <property type="entry name" value="CDC48_N"/>
    <property type="match status" value="1"/>
</dbReference>
<dbReference type="InterPro" id="IPR009010">
    <property type="entry name" value="Asp_de-COase-like_dom_sf"/>
</dbReference>
<evidence type="ECO:0000259" key="5">
    <source>
        <dbReference type="SMART" id="SM00382"/>
    </source>
</evidence>
<feature type="compositionally biased region" description="Low complexity" evidence="4">
    <location>
        <begin position="795"/>
        <end position="824"/>
    </location>
</feature>
<dbReference type="InterPro" id="IPR003593">
    <property type="entry name" value="AAA+_ATPase"/>
</dbReference>
<dbReference type="Gene3D" id="2.40.40.20">
    <property type="match status" value="1"/>
</dbReference>
<feature type="compositionally biased region" description="Acidic residues" evidence="4">
    <location>
        <begin position="199"/>
        <end position="213"/>
    </location>
</feature>
<feature type="region of interest" description="Disordered" evidence="4">
    <location>
        <begin position="199"/>
        <end position="218"/>
    </location>
</feature>
<feature type="compositionally biased region" description="Acidic residues" evidence="4">
    <location>
        <begin position="830"/>
        <end position="839"/>
    </location>
</feature>